<dbReference type="KEGG" id="upi:EJG51_006470"/>
<evidence type="ECO:0000313" key="2">
    <source>
        <dbReference type="EMBL" id="QJQ05553.1"/>
    </source>
</evidence>
<evidence type="ECO:0000313" key="3">
    <source>
        <dbReference type="Proteomes" id="UP000274350"/>
    </source>
</evidence>
<dbReference type="InterPro" id="IPR047814">
    <property type="entry name" value="TfpX/TfpZ-like"/>
</dbReference>
<keyword evidence="1" id="KW-0472">Membrane</keyword>
<dbReference type="AlphaFoldDB" id="A0A6M4A386"/>
<dbReference type="NCBIfam" id="NF041437">
    <property type="entry name" value="TfpZ"/>
    <property type="match status" value="1"/>
</dbReference>
<sequence length="258" mass="28862">MVTALQLSSRWKAFFLHIGISTCIALLSAALVFGLWYPWPYRVLAGGQSLFLIVLTVDLVLGPLLTFIIFDVRKAKIALVRDLCVIGVLQIIGLAYGLHIVFQARPVAMVFEVDRFRIISDLDVRKQELPIALPELRQLSLSGPKLLGTRKPKNADEQFDAIELGMQGVDIGVRPSFWQAYSLSIPDVLSKARPLSSMYLAYPKRVGEISQELKKINRLPDELRFLPLTGRQENWSILVDAKSGEVLGYLPVDGFLTQ</sequence>
<proteinExistence type="predicted"/>
<feature type="transmembrane region" description="Helical" evidence="1">
    <location>
        <begin position="49"/>
        <end position="70"/>
    </location>
</feature>
<dbReference type="Proteomes" id="UP000274350">
    <property type="component" value="Chromosome"/>
</dbReference>
<evidence type="ECO:0000256" key="1">
    <source>
        <dbReference type="SAM" id="Phobius"/>
    </source>
</evidence>
<reference evidence="2 3" key="1">
    <citation type="journal article" date="2019" name="Int. J. Syst. Evol. Microbiol.">
        <title>Undibacterium piscinae sp. nov., isolated from Korean shiner intestine.</title>
        <authorList>
            <person name="Lee S.Y."/>
            <person name="Kang W."/>
            <person name="Kim P.S."/>
            <person name="Kim H.S."/>
            <person name="Sung H."/>
            <person name="Shin N.R."/>
            <person name="Whon T.W."/>
            <person name="Yun J.H."/>
            <person name="Lee J.Y."/>
            <person name="Lee J.Y."/>
            <person name="Jung M.J."/>
            <person name="Jeong Y.S."/>
            <person name="Tak E.J."/>
            <person name="Han J.E."/>
            <person name="Hyun D.W."/>
            <person name="Kang M.S."/>
            <person name="Lee K.E."/>
            <person name="Lee B.H."/>
            <person name="Bae J.W."/>
        </authorList>
    </citation>
    <scope>NUCLEOTIDE SEQUENCE [LARGE SCALE GENOMIC DNA]</scope>
    <source>
        <strain evidence="2 3">S11R28</strain>
    </source>
</reference>
<organism evidence="2 3">
    <name type="scientific">Undibacterium piscinae</name>
    <dbReference type="NCBI Taxonomy" id="2495591"/>
    <lineage>
        <taxon>Bacteria</taxon>
        <taxon>Pseudomonadati</taxon>
        <taxon>Pseudomonadota</taxon>
        <taxon>Betaproteobacteria</taxon>
        <taxon>Burkholderiales</taxon>
        <taxon>Oxalobacteraceae</taxon>
        <taxon>Undibacterium</taxon>
    </lineage>
</organism>
<gene>
    <name evidence="2" type="ORF">EJG51_006470</name>
</gene>
<keyword evidence="3" id="KW-1185">Reference proteome</keyword>
<accession>A0A6M4A386</accession>
<dbReference type="OrthoDB" id="8613597at2"/>
<keyword evidence="1" id="KW-0812">Transmembrane</keyword>
<feature type="transmembrane region" description="Helical" evidence="1">
    <location>
        <begin position="14"/>
        <end position="37"/>
    </location>
</feature>
<feature type="transmembrane region" description="Helical" evidence="1">
    <location>
        <begin position="82"/>
        <end position="102"/>
    </location>
</feature>
<protein>
    <submittedName>
        <fullName evidence="2">Pilus assembly protein</fullName>
    </submittedName>
</protein>
<name>A0A6M4A386_9BURK</name>
<keyword evidence="1" id="KW-1133">Transmembrane helix</keyword>
<dbReference type="EMBL" id="CP051152">
    <property type="protein sequence ID" value="QJQ05553.1"/>
    <property type="molecule type" value="Genomic_DNA"/>
</dbReference>